<organism evidence="2 3">
    <name type="scientific">Colletotrichum godetiae</name>
    <dbReference type="NCBI Taxonomy" id="1209918"/>
    <lineage>
        <taxon>Eukaryota</taxon>
        <taxon>Fungi</taxon>
        <taxon>Dikarya</taxon>
        <taxon>Ascomycota</taxon>
        <taxon>Pezizomycotina</taxon>
        <taxon>Sordariomycetes</taxon>
        <taxon>Hypocreomycetidae</taxon>
        <taxon>Glomerellales</taxon>
        <taxon>Glomerellaceae</taxon>
        <taxon>Colletotrichum</taxon>
        <taxon>Colletotrichum acutatum species complex</taxon>
    </lineage>
</organism>
<name>A0AAJ0ETS5_9PEZI</name>
<accession>A0AAJ0ETS5</accession>
<dbReference type="RefSeq" id="XP_060425547.1">
    <property type="nucleotide sequence ID" value="XM_060572817.1"/>
</dbReference>
<evidence type="ECO:0000313" key="3">
    <source>
        <dbReference type="Proteomes" id="UP001224890"/>
    </source>
</evidence>
<feature type="signal peptide" evidence="1">
    <location>
        <begin position="1"/>
        <end position="26"/>
    </location>
</feature>
<keyword evidence="3" id="KW-1185">Reference proteome</keyword>
<evidence type="ECO:0000313" key="2">
    <source>
        <dbReference type="EMBL" id="KAK1671544.1"/>
    </source>
</evidence>
<feature type="chain" id="PRO_5042489334" evidence="1">
    <location>
        <begin position="27"/>
        <end position="237"/>
    </location>
</feature>
<dbReference type="GeneID" id="85457343"/>
<dbReference type="Proteomes" id="UP001224890">
    <property type="component" value="Unassembled WGS sequence"/>
</dbReference>
<comment type="caution">
    <text evidence="2">The sequence shown here is derived from an EMBL/GenBank/DDBJ whole genome shotgun (WGS) entry which is preliminary data.</text>
</comment>
<sequence>MPPRAASFVFAIRLVWLLLFWSGILSCLTTGNHAQAEGELSSWGGCCAAAAAPNLHIYTDKLPKLRSTLHTTQWCLVLLVMVKAGSGAGGLHRRDIGKDHVLSIPSEDDAGLVCPALPAAQVLPPPLPSSDQRMTRYIGHSLQRDLGSCWMQEYPPTWTGFEDSVKRPLSFPTDKGGSKDLDCWWRRRGVHCAIASPQPKSENSGGRCDLAPYNISVYTCTFLLEGVRLDEKGLISG</sequence>
<keyword evidence="1" id="KW-0732">Signal</keyword>
<dbReference type="AlphaFoldDB" id="A0AAJ0ETS5"/>
<dbReference type="PROSITE" id="PS51257">
    <property type="entry name" value="PROKAR_LIPOPROTEIN"/>
    <property type="match status" value="1"/>
</dbReference>
<protein>
    <submittedName>
        <fullName evidence="2">Uncharacterized protein</fullName>
    </submittedName>
</protein>
<gene>
    <name evidence="2" type="ORF">BDP55DRAFT_635790</name>
</gene>
<dbReference type="EMBL" id="JAHMHR010000046">
    <property type="protein sequence ID" value="KAK1671544.1"/>
    <property type="molecule type" value="Genomic_DNA"/>
</dbReference>
<evidence type="ECO:0000256" key="1">
    <source>
        <dbReference type="SAM" id="SignalP"/>
    </source>
</evidence>
<reference evidence="2" key="1">
    <citation type="submission" date="2021-06" db="EMBL/GenBank/DDBJ databases">
        <title>Comparative genomics, transcriptomics and evolutionary studies reveal genomic signatures of adaptation to plant cell wall in hemibiotrophic fungi.</title>
        <authorList>
            <consortium name="DOE Joint Genome Institute"/>
            <person name="Baroncelli R."/>
            <person name="Diaz J.F."/>
            <person name="Benocci T."/>
            <person name="Peng M."/>
            <person name="Battaglia E."/>
            <person name="Haridas S."/>
            <person name="Andreopoulos W."/>
            <person name="Labutti K."/>
            <person name="Pangilinan J."/>
            <person name="Floch G.L."/>
            <person name="Makela M.R."/>
            <person name="Henrissat B."/>
            <person name="Grigoriev I.V."/>
            <person name="Crouch J.A."/>
            <person name="De Vries R.P."/>
            <person name="Sukno S.A."/>
            <person name="Thon M.R."/>
        </authorList>
    </citation>
    <scope>NUCLEOTIDE SEQUENCE</scope>
    <source>
        <strain evidence="2">CBS 193.32</strain>
    </source>
</reference>
<proteinExistence type="predicted"/>